<dbReference type="Proteomes" id="UP000004116">
    <property type="component" value="Unassembled WGS sequence"/>
</dbReference>
<dbReference type="InterPro" id="IPR032675">
    <property type="entry name" value="LRR_dom_sf"/>
</dbReference>
<dbReference type="PANTHER" id="PTHR45752:SF187">
    <property type="entry name" value="LEUCINE-RICH REPEAT AND IQ DOMAIN-CONTAINING PROTEIN 4"/>
    <property type="match status" value="1"/>
</dbReference>
<dbReference type="Pfam" id="PF13855">
    <property type="entry name" value="LRR_8"/>
    <property type="match status" value="1"/>
</dbReference>
<organism evidence="4 5">
    <name type="scientific">Candidatus Regiella insecticola 5.15</name>
    <dbReference type="NCBI Taxonomy" id="1005043"/>
    <lineage>
        <taxon>Bacteria</taxon>
        <taxon>Pseudomonadati</taxon>
        <taxon>Pseudomonadota</taxon>
        <taxon>Gammaproteobacteria</taxon>
        <taxon>Enterobacterales</taxon>
        <taxon>Enterobacteriaceae</taxon>
        <taxon>aphid secondary symbionts</taxon>
        <taxon>Candidatus Regiella</taxon>
    </lineage>
</organism>
<evidence type="ECO:0000256" key="3">
    <source>
        <dbReference type="SAM" id="MobiDB-lite"/>
    </source>
</evidence>
<dbReference type="PRINTS" id="PR00019">
    <property type="entry name" value="LEURICHRPT"/>
</dbReference>
<dbReference type="InterPro" id="IPR003591">
    <property type="entry name" value="Leu-rich_rpt_typical-subtyp"/>
</dbReference>
<dbReference type="SUPFAM" id="SSF52058">
    <property type="entry name" value="L domain-like"/>
    <property type="match status" value="1"/>
</dbReference>
<proteinExistence type="predicted"/>
<dbReference type="AlphaFoldDB" id="G2GWQ3"/>
<dbReference type="EMBL" id="AGCA01000035">
    <property type="protein sequence ID" value="EGY29865.1"/>
    <property type="molecule type" value="Genomic_DNA"/>
</dbReference>
<dbReference type="SMART" id="SM00369">
    <property type="entry name" value="LRR_TYP"/>
    <property type="match status" value="4"/>
</dbReference>
<evidence type="ECO:0000313" key="5">
    <source>
        <dbReference type="Proteomes" id="UP000004116"/>
    </source>
</evidence>
<evidence type="ECO:0000256" key="1">
    <source>
        <dbReference type="ARBA" id="ARBA00022614"/>
    </source>
</evidence>
<keyword evidence="5" id="KW-1185">Reference proteome</keyword>
<evidence type="ECO:0000256" key="2">
    <source>
        <dbReference type="ARBA" id="ARBA00022737"/>
    </source>
</evidence>
<feature type="compositionally biased region" description="Polar residues" evidence="3">
    <location>
        <begin position="1"/>
        <end position="33"/>
    </location>
</feature>
<dbReference type="PANTHER" id="PTHR45752">
    <property type="entry name" value="LEUCINE-RICH REPEAT-CONTAINING"/>
    <property type="match status" value="1"/>
</dbReference>
<dbReference type="PROSITE" id="PS51450">
    <property type="entry name" value="LRR"/>
    <property type="match status" value="2"/>
</dbReference>
<name>G2GWQ3_9ENTR</name>
<comment type="caution">
    <text evidence="4">The sequence shown here is derived from an EMBL/GenBank/DDBJ whole genome shotgun (WGS) entry which is preliminary data.</text>
</comment>
<protein>
    <submittedName>
        <fullName evidence="4">Leucine Rich Repeat protein</fullName>
    </submittedName>
</protein>
<keyword evidence="2" id="KW-0677">Repeat</keyword>
<gene>
    <name evidence="4" type="ORF">Rin_00001870</name>
</gene>
<dbReference type="Gene3D" id="3.80.10.10">
    <property type="entry name" value="Ribonuclease Inhibitor"/>
    <property type="match status" value="1"/>
</dbReference>
<dbReference type="InterPro" id="IPR050715">
    <property type="entry name" value="LRR-SigEffector_domain"/>
</dbReference>
<keyword evidence="1" id="KW-0433">Leucine-rich repeat</keyword>
<sequence>MTVNSTSALTMSPVSISSKEITPQSKEGTPTDVSSKDEITQKRLDYLVKLGLIPEEDRSNAQAIRHFFRDPDSLTKMTEMQQKLSEALDKVSTLSELSEQEQLIYDFQRSGIRLSLYSWAEKPEDTDSDIAVENRKKAAEEIWQCIDKGYRTLNLSGLNLNSLPQQMGLLVNLKELNMSGNQFDTIPADITKLTNLTSLDLSNNNLGALPIPSTLPSSPEAYELVALQNASTGTEHDVARIEELKQQLGNILGTEHTLSSLAALKELNLSGNRALGSLGYSVFPAGLEKLDVSNTGITRLPVSLFQDFPKGLPEGLKEINIIGCKKIKEIELTLMPKNLTIIHDGNTRFLVNGEEFNSEEFSENEWNIKMQKKVVSDIPEYI</sequence>
<reference evidence="4 5" key="1">
    <citation type="journal article" date="2012" name="Genome Res.">
        <title>Genomic basis of endosymbiont-conferred protection against an insect parasitoid.</title>
        <authorList>
            <person name="Hansen A.K."/>
            <person name="Vorburger C."/>
            <person name="Moran N.A."/>
        </authorList>
    </citation>
    <scope>NUCLEOTIDE SEQUENCE [LARGE SCALE GENOMIC DNA]</scope>
    <source>
        <strain evidence="5">R5.15</strain>
    </source>
</reference>
<dbReference type="InterPro" id="IPR001611">
    <property type="entry name" value="Leu-rich_rpt"/>
</dbReference>
<accession>G2GWQ3</accession>
<evidence type="ECO:0000313" key="4">
    <source>
        <dbReference type="EMBL" id="EGY29865.1"/>
    </source>
</evidence>
<feature type="region of interest" description="Disordered" evidence="3">
    <location>
        <begin position="1"/>
        <end position="37"/>
    </location>
</feature>